<keyword evidence="6" id="KW-1185">Reference proteome</keyword>
<proteinExistence type="inferred from homology"/>
<organism evidence="5 6">
    <name type="scientific">Desulfosarcina widdelii</name>
    <dbReference type="NCBI Taxonomy" id="947919"/>
    <lineage>
        <taxon>Bacteria</taxon>
        <taxon>Pseudomonadati</taxon>
        <taxon>Thermodesulfobacteriota</taxon>
        <taxon>Desulfobacteria</taxon>
        <taxon>Desulfobacterales</taxon>
        <taxon>Desulfosarcinaceae</taxon>
        <taxon>Desulfosarcina</taxon>
    </lineage>
</organism>
<protein>
    <recommendedName>
        <fullName evidence="3">arsenite-transporting ATPase</fullName>
        <ecNumber evidence="3">7.3.2.7</ecNumber>
    </recommendedName>
</protein>
<dbReference type="AlphaFoldDB" id="A0A5K7ZAL6"/>
<dbReference type="SUPFAM" id="SSF52540">
    <property type="entry name" value="P-loop containing nucleoside triphosphate hydrolases"/>
    <property type="match status" value="1"/>
</dbReference>
<evidence type="ECO:0000313" key="6">
    <source>
        <dbReference type="Proteomes" id="UP000427769"/>
    </source>
</evidence>
<dbReference type="PANTHER" id="PTHR10803:SF3">
    <property type="entry name" value="ATPASE GET3"/>
    <property type="match status" value="1"/>
</dbReference>
<evidence type="ECO:0000256" key="1">
    <source>
        <dbReference type="ARBA" id="ARBA00011040"/>
    </source>
</evidence>
<dbReference type="EC" id="7.3.2.7" evidence="3"/>
<dbReference type="CDD" id="cd02035">
    <property type="entry name" value="ArsA"/>
    <property type="match status" value="1"/>
</dbReference>
<dbReference type="PANTHER" id="PTHR10803">
    <property type="entry name" value="ARSENICAL PUMP-DRIVING ATPASE ARSENITE-TRANSLOCATING ATPASE"/>
    <property type="match status" value="1"/>
</dbReference>
<dbReference type="InterPro" id="IPR027417">
    <property type="entry name" value="P-loop_NTPase"/>
</dbReference>
<accession>A0A5K7ZAL6</accession>
<feature type="domain" description="ArsA/GET3 Anion-transporting ATPase-like" evidence="4">
    <location>
        <begin position="10"/>
        <end position="262"/>
    </location>
</feature>
<dbReference type="KEGG" id="dwd:DSCW_55350"/>
<dbReference type="NCBIfam" id="TIGR00345">
    <property type="entry name" value="GET3_arsA_TRC40"/>
    <property type="match status" value="1"/>
</dbReference>
<dbReference type="GO" id="GO:0005524">
    <property type="term" value="F:ATP binding"/>
    <property type="evidence" value="ECO:0007669"/>
    <property type="project" value="InterPro"/>
</dbReference>
<dbReference type="EMBL" id="AP021875">
    <property type="protein sequence ID" value="BBO78118.1"/>
    <property type="molecule type" value="Genomic_DNA"/>
</dbReference>
<dbReference type="GO" id="GO:0016887">
    <property type="term" value="F:ATP hydrolysis activity"/>
    <property type="evidence" value="ECO:0007669"/>
    <property type="project" value="InterPro"/>
</dbReference>
<sequence>MTAMSELPIHFFIGKGGVGKSTTSALTAVHLAATGRRTLLVSMDPAHNQCDIFGMRFSGKSRPVAPNLAVREIDTEYWIRRYLKETRNHLKRTYAYQSAFNLQDHFNVLQYAPGLEEYALLLAFEDVIQAAGGQDAIVFDMAPTALSLRFFSLPSISLVWLDELLKLRGAICDKKEIISKIKMGACEFETDRVRKKLDELIASHTRLKSRFMSTSTHVNLVLNNDRLSLSEARRIERRLAGIDIPISRIVVNKMGPEETPDDIAEIFPTERLSMLPLVPGGILGLEGLEQVVAGNAGALCSIAEGC</sequence>
<dbReference type="Gene3D" id="3.40.50.300">
    <property type="entry name" value="P-loop containing nucleotide triphosphate hydrolases"/>
    <property type="match status" value="1"/>
</dbReference>
<reference evidence="5 6" key="1">
    <citation type="submission" date="2019-11" db="EMBL/GenBank/DDBJ databases">
        <title>Comparative genomics of hydrocarbon-degrading Desulfosarcina strains.</title>
        <authorList>
            <person name="Watanabe M."/>
            <person name="Kojima H."/>
            <person name="Fukui M."/>
        </authorList>
    </citation>
    <scope>NUCLEOTIDE SEQUENCE [LARGE SCALE GENOMIC DNA]</scope>
    <source>
        <strain evidence="5 6">PP31</strain>
    </source>
</reference>
<dbReference type="InterPro" id="IPR016300">
    <property type="entry name" value="ATPase_ArsA/GET3"/>
</dbReference>
<evidence type="ECO:0000256" key="3">
    <source>
        <dbReference type="ARBA" id="ARBA00066752"/>
    </source>
</evidence>
<dbReference type="GO" id="GO:0015446">
    <property type="term" value="F:ATPase-coupled arsenite transmembrane transporter activity"/>
    <property type="evidence" value="ECO:0007669"/>
    <property type="project" value="UniProtKB-EC"/>
</dbReference>
<comment type="catalytic activity">
    <reaction evidence="2">
        <text>arsenite(in) + ATP + H2O = arsenite(out) + ADP + phosphate + H(+)</text>
        <dbReference type="Rhea" id="RHEA:11348"/>
        <dbReference type="ChEBI" id="CHEBI:15377"/>
        <dbReference type="ChEBI" id="CHEBI:15378"/>
        <dbReference type="ChEBI" id="CHEBI:29242"/>
        <dbReference type="ChEBI" id="CHEBI:30616"/>
        <dbReference type="ChEBI" id="CHEBI:43474"/>
        <dbReference type="ChEBI" id="CHEBI:456216"/>
        <dbReference type="EC" id="7.3.2.7"/>
    </reaction>
</comment>
<evidence type="ECO:0000259" key="4">
    <source>
        <dbReference type="Pfam" id="PF02374"/>
    </source>
</evidence>
<dbReference type="Pfam" id="PF02374">
    <property type="entry name" value="ArsA_ATPase"/>
    <property type="match status" value="1"/>
</dbReference>
<dbReference type="Proteomes" id="UP000427769">
    <property type="component" value="Chromosome"/>
</dbReference>
<evidence type="ECO:0000313" key="5">
    <source>
        <dbReference type="EMBL" id="BBO78118.1"/>
    </source>
</evidence>
<gene>
    <name evidence="5" type="ORF">DSCW_55350</name>
</gene>
<dbReference type="InterPro" id="IPR025723">
    <property type="entry name" value="ArsA/GET3_ATPase-like"/>
</dbReference>
<name>A0A5K7ZAL6_9BACT</name>
<comment type="similarity">
    <text evidence="1">Belongs to the arsA ATPase family.</text>
</comment>
<evidence type="ECO:0000256" key="2">
    <source>
        <dbReference type="ARBA" id="ARBA00052296"/>
    </source>
</evidence>